<proteinExistence type="inferred from homology"/>
<accession>A0A934VTA5</accession>
<comment type="similarity">
    <text evidence="1">Belongs to the LysR transcriptional regulatory family.</text>
</comment>
<dbReference type="Pfam" id="PF00126">
    <property type="entry name" value="HTH_1"/>
    <property type="match status" value="1"/>
</dbReference>
<organism evidence="6 7">
    <name type="scientific">Luteolibacter pohnpeiensis</name>
    <dbReference type="NCBI Taxonomy" id="454153"/>
    <lineage>
        <taxon>Bacteria</taxon>
        <taxon>Pseudomonadati</taxon>
        <taxon>Verrucomicrobiota</taxon>
        <taxon>Verrucomicrobiia</taxon>
        <taxon>Verrucomicrobiales</taxon>
        <taxon>Verrucomicrobiaceae</taxon>
        <taxon>Luteolibacter</taxon>
    </lineage>
</organism>
<dbReference type="PROSITE" id="PS50931">
    <property type="entry name" value="HTH_LYSR"/>
    <property type="match status" value="1"/>
</dbReference>
<keyword evidence="4" id="KW-0804">Transcription</keyword>
<protein>
    <submittedName>
        <fullName evidence="6">LysR family transcriptional regulator</fullName>
    </submittedName>
</protein>
<dbReference type="InterPro" id="IPR000847">
    <property type="entry name" value="LysR_HTH_N"/>
</dbReference>
<evidence type="ECO:0000256" key="2">
    <source>
        <dbReference type="ARBA" id="ARBA00023015"/>
    </source>
</evidence>
<dbReference type="SUPFAM" id="SSF53850">
    <property type="entry name" value="Periplasmic binding protein-like II"/>
    <property type="match status" value="1"/>
</dbReference>
<dbReference type="PANTHER" id="PTHR30126">
    <property type="entry name" value="HTH-TYPE TRANSCRIPTIONAL REGULATOR"/>
    <property type="match status" value="1"/>
</dbReference>
<sequence length="306" mass="34015">MNLPEIRELQVFLALARTGSFSSAAKQLGVTQPAISAQIAKLEQEIGFSLFYRSPEGTMITDQGKALIPLVEEIEREHSNLLRRASYWKRSRTKSVKIWLDGSRIAQHARSCSTGVESWHDLLPGENWIDALKNFEVDIVVCGSFLKSADVSGIGKSIVYSQSGATVTWNPAFYGLKNDRFSFPDALDFPTILPSQTLAYGFREFISDWCQTAYRLNIEDVIECESESDAIDICKLGLGVMMFPGDTDTDFYKGQTPLNSAKTFEFVLPSAFVFAIRHRAEEQNPLVMKTVAALHEALLPLAPSSS</sequence>
<dbReference type="EMBL" id="JAENIJ010000003">
    <property type="protein sequence ID" value="MBK1881287.1"/>
    <property type="molecule type" value="Genomic_DNA"/>
</dbReference>
<reference evidence="6" key="1">
    <citation type="submission" date="2021-01" db="EMBL/GenBank/DDBJ databases">
        <title>Modified the classification status of verrucomicrobia.</title>
        <authorList>
            <person name="Feng X."/>
        </authorList>
    </citation>
    <scope>NUCLEOTIDE SEQUENCE</scope>
    <source>
        <strain evidence="6">KCTC 22041</strain>
    </source>
</reference>
<evidence type="ECO:0000259" key="5">
    <source>
        <dbReference type="PROSITE" id="PS50931"/>
    </source>
</evidence>
<dbReference type="PANTHER" id="PTHR30126:SF40">
    <property type="entry name" value="HTH-TYPE TRANSCRIPTIONAL REGULATOR GLTR"/>
    <property type="match status" value="1"/>
</dbReference>
<name>A0A934VTA5_9BACT</name>
<evidence type="ECO:0000313" key="6">
    <source>
        <dbReference type="EMBL" id="MBK1881287.1"/>
    </source>
</evidence>
<feature type="domain" description="HTH lysR-type" evidence="5">
    <location>
        <begin position="4"/>
        <end position="61"/>
    </location>
</feature>
<dbReference type="Gene3D" id="1.10.10.10">
    <property type="entry name" value="Winged helix-like DNA-binding domain superfamily/Winged helix DNA-binding domain"/>
    <property type="match status" value="1"/>
</dbReference>
<dbReference type="InterPro" id="IPR036388">
    <property type="entry name" value="WH-like_DNA-bd_sf"/>
</dbReference>
<dbReference type="GO" id="GO:0003700">
    <property type="term" value="F:DNA-binding transcription factor activity"/>
    <property type="evidence" value="ECO:0007669"/>
    <property type="project" value="InterPro"/>
</dbReference>
<gene>
    <name evidence="6" type="ORF">JIN85_02605</name>
</gene>
<keyword evidence="2" id="KW-0805">Transcription regulation</keyword>
<keyword evidence="7" id="KW-1185">Reference proteome</keyword>
<dbReference type="RefSeq" id="WP_200267345.1">
    <property type="nucleotide sequence ID" value="NZ_JAENIJ010000003.1"/>
</dbReference>
<dbReference type="AlphaFoldDB" id="A0A934VTA5"/>
<dbReference type="SUPFAM" id="SSF46785">
    <property type="entry name" value="Winged helix' DNA-binding domain"/>
    <property type="match status" value="1"/>
</dbReference>
<evidence type="ECO:0000256" key="4">
    <source>
        <dbReference type="ARBA" id="ARBA00023163"/>
    </source>
</evidence>
<evidence type="ECO:0000256" key="3">
    <source>
        <dbReference type="ARBA" id="ARBA00023125"/>
    </source>
</evidence>
<dbReference type="PRINTS" id="PR00039">
    <property type="entry name" value="HTHLYSR"/>
</dbReference>
<dbReference type="FunFam" id="1.10.10.10:FF:000001">
    <property type="entry name" value="LysR family transcriptional regulator"/>
    <property type="match status" value="1"/>
</dbReference>
<comment type="caution">
    <text evidence="6">The sequence shown here is derived from an EMBL/GenBank/DDBJ whole genome shotgun (WGS) entry which is preliminary data.</text>
</comment>
<evidence type="ECO:0000313" key="7">
    <source>
        <dbReference type="Proteomes" id="UP000603141"/>
    </source>
</evidence>
<dbReference type="GO" id="GO:0000976">
    <property type="term" value="F:transcription cis-regulatory region binding"/>
    <property type="evidence" value="ECO:0007669"/>
    <property type="project" value="TreeGrafter"/>
</dbReference>
<keyword evidence="3" id="KW-0238">DNA-binding</keyword>
<dbReference type="Proteomes" id="UP000603141">
    <property type="component" value="Unassembled WGS sequence"/>
</dbReference>
<dbReference type="InterPro" id="IPR036390">
    <property type="entry name" value="WH_DNA-bd_sf"/>
</dbReference>
<evidence type="ECO:0000256" key="1">
    <source>
        <dbReference type="ARBA" id="ARBA00009437"/>
    </source>
</evidence>